<evidence type="ECO:0000313" key="2">
    <source>
        <dbReference type="EMBL" id="OAV84696.1"/>
    </source>
</evidence>
<dbReference type="EnsemblFungi" id="PTTG_31120-t43_1">
    <property type="protein sequence ID" value="PTTG_31120-t43_1-p1"/>
    <property type="gene ID" value="PTTG_31120"/>
</dbReference>
<evidence type="ECO:0000313" key="3">
    <source>
        <dbReference type="EnsemblFungi" id="PTTG_31120-t43_1-p1"/>
    </source>
</evidence>
<dbReference type="EMBL" id="ADAS02013835">
    <property type="protein sequence ID" value="OAV84696.1"/>
    <property type="molecule type" value="Genomic_DNA"/>
</dbReference>
<evidence type="ECO:0000256" key="1">
    <source>
        <dbReference type="SAM" id="MobiDB-lite"/>
    </source>
</evidence>
<reference evidence="2" key="2">
    <citation type="submission" date="2016-05" db="EMBL/GenBank/DDBJ databases">
        <title>Comparative analysis highlights variable genome content of wheat rusts and divergence of the mating loci.</title>
        <authorList>
            <person name="Cuomo C.A."/>
            <person name="Bakkeren G."/>
            <person name="Szabo L."/>
            <person name="Khalil H."/>
            <person name="Joly D."/>
            <person name="Goldberg J."/>
            <person name="Young S."/>
            <person name="Zeng Q."/>
            <person name="Fellers J."/>
        </authorList>
    </citation>
    <scope>NUCLEOTIDE SEQUENCE [LARGE SCALE GENOMIC DNA]</scope>
    <source>
        <strain evidence="2">1-1 BBBD Race 1</strain>
    </source>
</reference>
<dbReference type="OrthoDB" id="2505542at2759"/>
<dbReference type="Proteomes" id="UP000005240">
    <property type="component" value="Unassembled WGS sequence"/>
</dbReference>
<name>A0A180FW29_PUCT1</name>
<feature type="compositionally biased region" description="Basic and acidic residues" evidence="1">
    <location>
        <begin position="31"/>
        <end position="40"/>
    </location>
</feature>
<reference evidence="3" key="4">
    <citation type="submission" date="2025-05" db="UniProtKB">
        <authorList>
            <consortium name="EnsemblFungi"/>
        </authorList>
    </citation>
    <scope>IDENTIFICATION</scope>
    <source>
        <strain evidence="3">isolate 1-1 / race 1 (BBBD)</strain>
    </source>
</reference>
<feature type="compositionally biased region" description="Polar residues" evidence="1">
    <location>
        <begin position="48"/>
        <end position="58"/>
    </location>
</feature>
<sequence>MTTQSNPDELLPITDPEAILRAANAAKRKAKLEAQKKSDLEPYPPSNPLMSSSGSTTPKADDKKPVSLEYYLEGLMKLQHQSIDQANADRATALEMRKADADQIARLEETIMTLSTKKDKSGRIDLATFRYSDGPVFVGPFKKVEPFINWLQGVENFFDTKGVTHDDDKLRIVGNFFRETNTSAFYAGNIKTAIGKPWTDFKTKLLSFALPPSWRTNLRANLKNLQMTNTETFLSYSTRARTLQTMMNFDVPENRRVSDFTLAEAMTLGMTDDLQTEVNNHRLLIEEDEFEFNEFEGRAGVFWDGIAKRRANRQ</sequence>
<feature type="region of interest" description="Disordered" evidence="1">
    <location>
        <begin position="24"/>
        <end position="63"/>
    </location>
</feature>
<evidence type="ECO:0008006" key="5">
    <source>
        <dbReference type="Google" id="ProtNLM"/>
    </source>
</evidence>
<reference evidence="3 4" key="3">
    <citation type="journal article" date="2017" name="G3 (Bethesda)">
        <title>Comparative analysis highlights variable genome content of wheat rusts and divergence of the mating loci.</title>
        <authorList>
            <person name="Cuomo C.A."/>
            <person name="Bakkeren G."/>
            <person name="Khalil H.B."/>
            <person name="Panwar V."/>
            <person name="Joly D."/>
            <person name="Linning R."/>
            <person name="Sakthikumar S."/>
            <person name="Song X."/>
            <person name="Adiconis X."/>
            <person name="Fan L."/>
            <person name="Goldberg J.M."/>
            <person name="Levin J.Z."/>
            <person name="Young S."/>
            <person name="Zeng Q."/>
            <person name="Anikster Y."/>
            <person name="Bruce M."/>
            <person name="Wang M."/>
            <person name="Yin C."/>
            <person name="McCallum B."/>
            <person name="Szabo L.J."/>
            <person name="Hulbert S."/>
            <person name="Chen X."/>
            <person name="Fellers J.P."/>
        </authorList>
    </citation>
    <scope>NUCLEOTIDE SEQUENCE</scope>
    <source>
        <strain evidence="3">isolate 1-1 / race 1 (BBBD)</strain>
        <strain evidence="4">Isolate 1-1 / race 1 (BBBD)</strain>
    </source>
</reference>
<organism evidence="2">
    <name type="scientific">Puccinia triticina (isolate 1-1 / race 1 (BBBD))</name>
    <name type="common">Brown leaf rust fungus</name>
    <dbReference type="NCBI Taxonomy" id="630390"/>
    <lineage>
        <taxon>Eukaryota</taxon>
        <taxon>Fungi</taxon>
        <taxon>Dikarya</taxon>
        <taxon>Basidiomycota</taxon>
        <taxon>Pucciniomycotina</taxon>
        <taxon>Pucciniomycetes</taxon>
        <taxon>Pucciniales</taxon>
        <taxon>Pucciniaceae</taxon>
        <taxon>Puccinia</taxon>
    </lineage>
</organism>
<dbReference type="AlphaFoldDB" id="A0A180FW29"/>
<accession>A0A180FW29</accession>
<dbReference type="VEuPathDB" id="FungiDB:PTTG_31120"/>
<reference evidence="2" key="1">
    <citation type="submission" date="2009-11" db="EMBL/GenBank/DDBJ databases">
        <authorList>
            <consortium name="The Broad Institute Genome Sequencing Platform"/>
            <person name="Ward D."/>
            <person name="Feldgarden M."/>
            <person name="Earl A."/>
            <person name="Young S.K."/>
            <person name="Zeng Q."/>
            <person name="Koehrsen M."/>
            <person name="Alvarado L."/>
            <person name="Berlin A."/>
            <person name="Bochicchio J."/>
            <person name="Borenstein D."/>
            <person name="Chapman S.B."/>
            <person name="Chen Z."/>
            <person name="Engels R."/>
            <person name="Freedman E."/>
            <person name="Gellesch M."/>
            <person name="Goldberg J."/>
            <person name="Griggs A."/>
            <person name="Gujja S."/>
            <person name="Heilman E."/>
            <person name="Heiman D."/>
            <person name="Hepburn T."/>
            <person name="Howarth C."/>
            <person name="Jen D."/>
            <person name="Larson L."/>
            <person name="Lewis B."/>
            <person name="Mehta T."/>
            <person name="Park D."/>
            <person name="Pearson M."/>
            <person name="Roberts A."/>
            <person name="Saif S."/>
            <person name="Shea T."/>
            <person name="Shenoy N."/>
            <person name="Sisk P."/>
            <person name="Stolte C."/>
            <person name="Sykes S."/>
            <person name="Thomson T."/>
            <person name="Walk T."/>
            <person name="White J."/>
            <person name="Yandava C."/>
            <person name="Izard J."/>
            <person name="Baranova O.V."/>
            <person name="Blanton J.M."/>
            <person name="Tanner A.C."/>
            <person name="Dewhirst F.E."/>
            <person name="Haas B."/>
            <person name="Nusbaum C."/>
            <person name="Birren B."/>
        </authorList>
    </citation>
    <scope>NUCLEOTIDE SEQUENCE [LARGE SCALE GENOMIC DNA]</scope>
    <source>
        <strain evidence="2">1-1 BBBD Race 1</strain>
    </source>
</reference>
<keyword evidence="4" id="KW-1185">Reference proteome</keyword>
<proteinExistence type="predicted"/>
<gene>
    <name evidence="2" type="ORF">PTTG_31120</name>
</gene>
<feature type="non-terminal residue" evidence="2">
    <location>
        <position position="314"/>
    </location>
</feature>
<protein>
    <recommendedName>
        <fullName evidence="5">Retrotransposon gag domain-containing protein</fullName>
    </recommendedName>
</protein>
<evidence type="ECO:0000313" key="4">
    <source>
        <dbReference type="Proteomes" id="UP000005240"/>
    </source>
</evidence>